<dbReference type="NCBIfam" id="TIGR02898">
    <property type="entry name" value="spore_YhcN_YlaJ"/>
    <property type="match status" value="1"/>
</dbReference>
<feature type="region of interest" description="Disordered" evidence="1">
    <location>
        <begin position="22"/>
        <end position="54"/>
    </location>
</feature>
<dbReference type="RefSeq" id="WP_054670351.1">
    <property type="nucleotide sequence ID" value="NZ_BMOF01000002.1"/>
</dbReference>
<feature type="chain" id="PRO_5039246644" evidence="2">
    <location>
        <begin position="21"/>
        <end position="190"/>
    </location>
</feature>
<evidence type="ECO:0000313" key="4">
    <source>
        <dbReference type="Proteomes" id="UP000637720"/>
    </source>
</evidence>
<keyword evidence="4" id="KW-1185">Reference proteome</keyword>
<keyword evidence="3" id="KW-0449">Lipoprotein</keyword>
<dbReference type="InterPro" id="IPR019076">
    <property type="entry name" value="Spore_lipoprot_YhcN/YlaJ-like"/>
</dbReference>
<protein>
    <submittedName>
        <fullName evidence="3">Putative lipoprotein YlaJ</fullName>
    </submittedName>
</protein>
<feature type="signal peptide" evidence="2">
    <location>
        <begin position="1"/>
        <end position="20"/>
    </location>
</feature>
<dbReference type="EMBL" id="BMOF01000002">
    <property type="protein sequence ID" value="GGJ92541.1"/>
    <property type="molecule type" value="Genomic_DNA"/>
</dbReference>
<keyword evidence="2" id="KW-0732">Signal</keyword>
<reference evidence="3" key="2">
    <citation type="submission" date="2020-09" db="EMBL/GenBank/DDBJ databases">
        <authorList>
            <person name="Sun Q."/>
            <person name="Ohkuma M."/>
        </authorList>
    </citation>
    <scope>NUCLEOTIDE SEQUENCE</scope>
    <source>
        <strain evidence="3">JCM 14719</strain>
    </source>
</reference>
<feature type="compositionally biased region" description="Basic and acidic residues" evidence="1">
    <location>
        <begin position="162"/>
        <end position="177"/>
    </location>
</feature>
<feature type="region of interest" description="Disordered" evidence="1">
    <location>
        <begin position="156"/>
        <end position="190"/>
    </location>
</feature>
<dbReference type="Proteomes" id="UP000637720">
    <property type="component" value="Unassembled WGS sequence"/>
</dbReference>
<accession>A0A8J3B380</accession>
<name>A0A8J3B380_9BACI</name>
<evidence type="ECO:0000256" key="1">
    <source>
        <dbReference type="SAM" id="MobiDB-lite"/>
    </source>
</evidence>
<feature type="compositionally biased region" description="Polar residues" evidence="1">
    <location>
        <begin position="41"/>
        <end position="54"/>
    </location>
</feature>
<dbReference type="AlphaFoldDB" id="A0A8J3B380"/>
<evidence type="ECO:0000256" key="2">
    <source>
        <dbReference type="SAM" id="SignalP"/>
    </source>
</evidence>
<dbReference type="GO" id="GO:0030435">
    <property type="term" value="P:sporulation resulting in formation of a cellular spore"/>
    <property type="evidence" value="ECO:0007669"/>
    <property type="project" value="InterPro"/>
</dbReference>
<dbReference type="Pfam" id="PF09580">
    <property type="entry name" value="Spore_YhcN_YlaJ"/>
    <property type="match status" value="1"/>
</dbReference>
<gene>
    <name evidence="3" type="primary">ylaJ</name>
    <name evidence="3" type="ORF">GCM10007043_02740</name>
</gene>
<sequence>MRNLLVIALLVAALAGCRPANEPPANEAAPPQAPNEDVRVRQTQPAAPKNQSAQATAERLVRLAVKVPGVQDATAVVAGKYAVVGIDVNATLDRSRVGTIKYAVAEALREDPQGTNAIVTADPDIVQRLREMAADIRQGRPIGGVAEELADIVGRIIPQPTREAERRERPADRDTQERINQTPEPKQPGR</sequence>
<reference evidence="3" key="1">
    <citation type="journal article" date="2014" name="Int. J. Syst. Evol. Microbiol.">
        <title>Complete genome sequence of Corynebacterium casei LMG S-19264T (=DSM 44701T), isolated from a smear-ripened cheese.</title>
        <authorList>
            <consortium name="US DOE Joint Genome Institute (JGI-PGF)"/>
            <person name="Walter F."/>
            <person name="Albersmeier A."/>
            <person name="Kalinowski J."/>
            <person name="Ruckert C."/>
        </authorList>
    </citation>
    <scope>NUCLEOTIDE SEQUENCE</scope>
    <source>
        <strain evidence="3">JCM 14719</strain>
    </source>
</reference>
<dbReference type="InterPro" id="IPR014247">
    <property type="entry name" value="Spore_lipoprot_YhcN/YlaJ"/>
</dbReference>
<evidence type="ECO:0000313" key="3">
    <source>
        <dbReference type="EMBL" id="GGJ92541.1"/>
    </source>
</evidence>
<proteinExistence type="predicted"/>
<comment type="caution">
    <text evidence="3">The sequence shown here is derived from an EMBL/GenBank/DDBJ whole genome shotgun (WGS) entry which is preliminary data.</text>
</comment>
<dbReference type="PROSITE" id="PS51257">
    <property type="entry name" value="PROKAR_LIPOPROTEIN"/>
    <property type="match status" value="1"/>
</dbReference>
<organism evidence="3 4">
    <name type="scientific">Calditerricola satsumensis</name>
    <dbReference type="NCBI Taxonomy" id="373054"/>
    <lineage>
        <taxon>Bacteria</taxon>
        <taxon>Bacillati</taxon>
        <taxon>Bacillota</taxon>
        <taxon>Bacilli</taxon>
        <taxon>Bacillales</taxon>
        <taxon>Bacillaceae</taxon>
        <taxon>Calditerricola</taxon>
    </lineage>
</organism>